<name>W4M373_9BACT</name>
<dbReference type="PROSITE" id="PS00629">
    <property type="entry name" value="IMP_1"/>
    <property type="match status" value="1"/>
</dbReference>
<evidence type="ECO:0000256" key="3">
    <source>
        <dbReference type="ARBA" id="ARBA00022842"/>
    </source>
</evidence>
<evidence type="ECO:0000256" key="2">
    <source>
        <dbReference type="ARBA" id="ARBA00022801"/>
    </source>
</evidence>
<comment type="caution">
    <text evidence="5">The sequence shown here is derived from an EMBL/GenBank/DDBJ whole genome shotgun (WGS) entry which is preliminary data.</text>
</comment>
<dbReference type="EMBL" id="AZHX01001308">
    <property type="protein sequence ID" value="ETX04097.1"/>
    <property type="molecule type" value="Genomic_DNA"/>
</dbReference>
<dbReference type="Proteomes" id="UP000019140">
    <property type="component" value="Unassembled WGS sequence"/>
</dbReference>
<sequence>MDQTLSIRVLLPAIEEAAQLARSYYRHHDRLGTEVKWDQSVVTAADRAIEALLRQAIAQHFPGCNLVGEEDKPDYDPSRPYTFIIDPIDGTMPFVNDTPSWAICIGVLDRACTPVAGILCAPAWDSLYLADFDPASPALLNDRPLPRVTQAPSIDSDTTLLVDSKLFRTHYLHGFTGRCRGFGSIALPNLPGSSAKGLCHGSFRQVIRLGYCRGPRHCPSGGSHDAIHRRHAPGLRSFSAGQADLELCGDGPSCHS</sequence>
<comment type="cofactor">
    <cofactor evidence="4">
        <name>Mg(2+)</name>
        <dbReference type="ChEBI" id="CHEBI:18420"/>
    </cofactor>
</comment>
<proteinExistence type="predicted"/>
<dbReference type="PANTHER" id="PTHR20854">
    <property type="entry name" value="INOSITOL MONOPHOSPHATASE"/>
    <property type="match status" value="1"/>
</dbReference>
<accession>W4M373</accession>
<dbReference type="Pfam" id="PF00459">
    <property type="entry name" value="Inositol_P"/>
    <property type="match status" value="1"/>
</dbReference>
<keyword evidence="6" id="KW-1185">Reference proteome</keyword>
<keyword evidence="3 4" id="KW-0460">Magnesium</keyword>
<dbReference type="PRINTS" id="PR00377">
    <property type="entry name" value="IMPHPHTASES"/>
</dbReference>
<reference evidence="5 6" key="1">
    <citation type="journal article" date="2014" name="Nature">
        <title>An environmental bacterial taxon with a large and distinct metabolic repertoire.</title>
        <authorList>
            <person name="Wilson M.C."/>
            <person name="Mori T."/>
            <person name="Ruckert C."/>
            <person name="Uria A.R."/>
            <person name="Helf M.J."/>
            <person name="Takada K."/>
            <person name="Gernert C."/>
            <person name="Steffens U.A."/>
            <person name="Heycke N."/>
            <person name="Schmitt S."/>
            <person name="Rinke C."/>
            <person name="Helfrich E.J."/>
            <person name="Brachmann A.O."/>
            <person name="Gurgui C."/>
            <person name="Wakimoto T."/>
            <person name="Kracht M."/>
            <person name="Crusemann M."/>
            <person name="Hentschel U."/>
            <person name="Abe I."/>
            <person name="Matsunaga S."/>
            <person name="Kalinowski J."/>
            <person name="Takeyama H."/>
            <person name="Piel J."/>
        </authorList>
    </citation>
    <scope>NUCLEOTIDE SEQUENCE [LARGE SCALE GENOMIC DNA]</scope>
    <source>
        <strain evidence="6">TSY2</strain>
    </source>
</reference>
<dbReference type="HOGENOM" id="CLU_1084564_0_0_7"/>
<evidence type="ECO:0000256" key="4">
    <source>
        <dbReference type="PIRSR" id="PIRSR600760-2"/>
    </source>
</evidence>
<dbReference type="GO" id="GO:0046872">
    <property type="term" value="F:metal ion binding"/>
    <property type="evidence" value="ECO:0007669"/>
    <property type="project" value="UniProtKB-KW"/>
</dbReference>
<evidence type="ECO:0000313" key="5">
    <source>
        <dbReference type="EMBL" id="ETX04097.1"/>
    </source>
</evidence>
<dbReference type="GO" id="GO:0007165">
    <property type="term" value="P:signal transduction"/>
    <property type="evidence" value="ECO:0007669"/>
    <property type="project" value="TreeGrafter"/>
</dbReference>
<gene>
    <name evidence="5" type="ORF">ETSY2_30775</name>
</gene>
<dbReference type="GO" id="GO:0006020">
    <property type="term" value="P:inositol metabolic process"/>
    <property type="evidence" value="ECO:0007669"/>
    <property type="project" value="TreeGrafter"/>
</dbReference>
<organism evidence="5 6">
    <name type="scientific">Candidatus Entotheonella gemina</name>
    <dbReference type="NCBI Taxonomy" id="1429439"/>
    <lineage>
        <taxon>Bacteria</taxon>
        <taxon>Pseudomonadati</taxon>
        <taxon>Nitrospinota/Tectimicrobiota group</taxon>
        <taxon>Candidatus Tectimicrobiota</taxon>
        <taxon>Candidatus Entotheonellia</taxon>
        <taxon>Candidatus Entotheonellales</taxon>
        <taxon>Candidatus Entotheonellaceae</taxon>
        <taxon>Candidatus Entotheonella</taxon>
    </lineage>
</organism>
<dbReference type="Gene3D" id="3.30.540.10">
    <property type="entry name" value="Fructose-1,6-Bisphosphatase, subunit A, domain 1"/>
    <property type="match status" value="1"/>
</dbReference>
<keyword evidence="2" id="KW-0378">Hydrolase</keyword>
<dbReference type="SUPFAM" id="SSF56655">
    <property type="entry name" value="Carbohydrate phosphatase"/>
    <property type="match status" value="1"/>
</dbReference>
<evidence type="ECO:0000313" key="6">
    <source>
        <dbReference type="Proteomes" id="UP000019140"/>
    </source>
</evidence>
<evidence type="ECO:0008006" key="7">
    <source>
        <dbReference type="Google" id="ProtNLM"/>
    </source>
</evidence>
<keyword evidence="1 4" id="KW-0479">Metal-binding</keyword>
<evidence type="ECO:0000256" key="1">
    <source>
        <dbReference type="ARBA" id="ARBA00022723"/>
    </source>
</evidence>
<dbReference type="InterPro" id="IPR000760">
    <property type="entry name" value="Inositol_monophosphatase-like"/>
</dbReference>
<feature type="binding site" evidence="4">
    <location>
        <position position="89"/>
    </location>
    <ligand>
        <name>Mg(2+)</name>
        <dbReference type="ChEBI" id="CHEBI:18420"/>
        <label>1</label>
        <note>catalytic</note>
    </ligand>
</feature>
<dbReference type="AlphaFoldDB" id="W4M373"/>
<dbReference type="PANTHER" id="PTHR20854:SF4">
    <property type="entry name" value="INOSITOL-1-MONOPHOSPHATASE-RELATED"/>
    <property type="match status" value="1"/>
</dbReference>
<dbReference type="GO" id="GO:0008934">
    <property type="term" value="F:inositol monophosphate 1-phosphatase activity"/>
    <property type="evidence" value="ECO:0007669"/>
    <property type="project" value="TreeGrafter"/>
</dbReference>
<feature type="binding site" evidence="4">
    <location>
        <position position="69"/>
    </location>
    <ligand>
        <name>Mg(2+)</name>
        <dbReference type="ChEBI" id="CHEBI:18420"/>
        <label>1</label>
        <note>catalytic</note>
    </ligand>
</feature>
<protein>
    <recommendedName>
        <fullName evidence="7">Inositol monophosphatase</fullName>
    </recommendedName>
</protein>
<feature type="binding site" evidence="4">
    <location>
        <position position="88"/>
    </location>
    <ligand>
        <name>Mg(2+)</name>
        <dbReference type="ChEBI" id="CHEBI:18420"/>
        <label>1</label>
        <note>catalytic</note>
    </ligand>
</feature>
<feature type="binding site" evidence="4">
    <location>
        <position position="86"/>
    </location>
    <ligand>
        <name>Mg(2+)</name>
        <dbReference type="ChEBI" id="CHEBI:18420"/>
        <label>1</label>
        <note>catalytic</note>
    </ligand>
</feature>
<dbReference type="InterPro" id="IPR020583">
    <property type="entry name" value="Inositol_monoP_metal-BS"/>
</dbReference>